<dbReference type="InterPro" id="IPR006860">
    <property type="entry name" value="FecR"/>
</dbReference>
<dbReference type="Pfam" id="PF04773">
    <property type="entry name" value="FecR"/>
    <property type="match status" value="1"/>
</dbReference>
<keyword evidence="4" id="KW-0472">Membrane</keyword>
<dbReference type="InterPro" id="IPR032623">
    <property type="entry name" value="FecR_N"/>
</dbReference>
<organism evidence="4 5">
    <name type="scientific">Pseudomonas nitroreducens</name>
    <dbReference type="NCBI Taxonomy" id="46680"/>
    <lineage>
        <taxon>Bacteria</taxon>
        <taxon>Pseudomonadati</taxon>
        <taxon>Pseudomonadota</taxon>
        <taxon>Gammaproteobacteria</taxon>
        <taxon>Pseudomonadales</taxon>
        <taxon>Pseudomonadaceae</taxon>
        <taxon>Pseudomonas</taxon>
    </lineage>
</organism>
<proteinExistence type="predicted"/>
<keyword evidence="4" id="KW-0812">Transmembrane</keyword>
<feature type="domain" description="FecR N-terminal" evidence="3">
    <location>
        <begin position="40"/>
        <end position="77"/>
    </location>
</feature>
<evidence type="ECO:0000259" key="2">
    <source>
        <dbReference type="Pfam" id="PF04773"/>
    </source>
</evidence>
<dbReference type="Pfam" id="PF16220">
    <property type="entry name" value="DUF4880"/>
    <property type="match status" value="1"/>
</dbReference>
<evidence type="ECO:0000313" key="5">
    <source>
        <dbReference type="Proteomes" id="UP000566995"/>
    </source>
</evidence>
<reference evidence="4 5" key="1">
    <citation type="submission" date="2020-08" db="EMBL/GenBank/DDBJ databases">
        <title>Functional genomics of gut bacteria from endangered species of beetles.</title>
        <authorList>
            <person name="Carlos-Shanley C."/>
        </authorList>
    </citation>
    <scope>NUCLEOTIDE SEQUENCE [LARGE SCALE GENOMIC DNA]</scope>
    <source>
        <strain evidence="4 5">S00179</strain>
    </source>
</reference>
<dbReference type="InterPro" id="IPR012373">
    <property type="entry name" value="Ferrdict_sens_TM"/>
</dbReference>
<accession>A0A7W7P056</accession>
<name>A0A7W7P056_PSENT</name>
<dbReference type="EMBL" id="JACHLI010000006">
    <property type="protein sequence ID" value="MBB4863151.1"/>
    <property type="molecule type" value="Genomic_DNA"/>
</dbReference>
<feature type="compositionally biased region" description="Basic and acidic residues" evidence="1">
    <location>
        <begin position="11"/>
        <end position="27"/>
    </location>
</feature>
<dbReference type="AlphaFoldDB" id="A0A7W7P056"/>
<protein>
    <submittedName>
        <fullName evidence="4">Transmembrane sensor</fullName>
    </submittedName>
</protein>
<sequence>MTDYRSPADSTRIRALQDRDRPEDRTVPHSAPPDEQAMAQALDWLILEDDMDAATRARFEAWLGASEGNAQAYQRVREAWQSPLLPVAAARLELQRTQSSVLPLQRRRRLWKPLATAAALVLAVGVVVQGDLLTRLRADHLTAVGERQKVQLADGSNVLLNTDTAFSSRVDDQQRVAHLYRGEAFFDVAHDRSRPFEVEAGPVQVTVRGTAFAVRYLGNEAEVSVQRGEVDLRTRLDDARVSLGAGDSIRVGPQGFGERQHAAGADSQLAWVKGRMVFENCPLSQVLAELRRYYPGWIVNTNERLDNVSVTGNWRLDDPLGVARSLAQITSAELHEYPKLLILN</sequence>
<dbReference type="Gene3D" id="2.60.120.1440">
    <property type="match status" value="1"/>
</dbReference>
<dbReference type="PIRSF" id="PIRSF018266">
    <property type="entry name" value="FecR"/>
    <property type="match status" value="1"/>
</dbReference>
<feature type="domain" description="FecR protein" evidence="2">
    <location>
        <begin position="140"/>
        <end position="230"/>
    </location>
</feature>
<evidence type="ECO:0000313" key="4">
    <source>
        <dbReference type="EMBL" id="MBB4863151.1"/>
    </source>
</evidence>
<dbReference type="GO" id="GO:0016989">
    <property type="term" value="F:sigma factor antagonist activity"/>
    <property type="evidence" value="ECO:0007669"/>
    <property type="project" value="TreeGrafter"/>
</dbReference>
<dbReference type="Gene3D" id="3.55.50.30">
    <property type="match status" value="1"/>
</dbReference>
<dbReference type="PANTHER" id="PTHR30273:SF2">
    <property type="entry name" value="PROTEIN FECR"/>
    <property type="match status" value="1"/>
</dbReference>
<evidence type="ECO:0000256" key="1">
    <source>
        <dbReference type="SAM" id="MobiDB-lite"/>
    </source>
</evidence>
<feature type="region of interest" description="Disordered" evidence="1">
    <location>
        <begin position="1"/>
        <end position="34"/>
    </location>
</feature>
<evidence type="ECO:0000259" key="3">
    <source>
        <dbReference type="Pfam" id="PF16220"/>
    </source>
</evidence>
<dbReference type="PANTHER" id="PTHR30273">
    <property type="entry name" value="PERIPLASMIC SIGNAL SENSOR AND SIGMA FACTOR ACTIVATOR FECR-RELATED"/>
    <property type="match status" value="1"/>
</dbReference>
<dbReference type="Proteomes" id="UP000566995">
    <property type="component" value="Unassembled WGS sequence"/>
</dbReference>
<gene>
    <name evidence="4" type="ORF">HNP46_001998</name>
</gene>
<comment type="caution">
    <text evidence="4">The sequence shown here is derived from an EMBL/GenBank/DDBJ whole genome shotgun (WGS) entry which is preliminary data.</text>
</comment>